<evidence type="ECO:0000256" key="8">
    <source>
        <dbReference type="RuleBase" id="RU280814"/>
    </source>
</evidence>
<evidence type="ECO:0000259" key="11">
    <source>
        <dbReference type="Pfam" id="PF16178"/>
    </source>
</evidence>
<feature type="transmembrane region" description="Helical" evidence="8">
    <location>
        <begin position="934"/>
        <end position="960"/>
    </location>
</feature>
<gene>
    <name evidence="12" type="primary">CSON000066</name>
</gene>
<keyword evidence="6 8" id="KW-0472">Membrane</keyword>
<evidence type="ECO:0000256" key="7">
    <source>
        <dbReference type="ARBA" id="ARBA00023180"/>
    </source>
</evidence>
<organism evidence="12">
    <name type="scientific">Culicoides sonorensis</name>
    <name type="common">Biting midge</name>
    <dbReference type="NCBI Taxonomy" id="179676"/>
    <lineage>
        <taxon>Eukaryota</taxon>
        <taxon>Metazoa</taxon>
        <taxon>Ecdysozoa</taxon>
        <taxon>Arthropoda</taxon>
        <taxon>Hexapoda</taxon>
        <taxon>Insecta</taxon>
        <taxon>Pterygota</taxon>
        <taxon>Neoptera</taxon>
        <taxon>Endopterygota</taxon>
        <taxon>Diptera</taxon>
        <taxon>Nematocera</taxon>
        <taxon>Chironomoidea</taxon>
        <taxon>Ceratopogonidae</taxon>
        <taxon>Ceratopogoninae</taxon>
        <taxon>Culicoides</taxon>
        <taxon>Monoculicoides</taxon>
    </lineage>
</organism>
<feature type="transmembrane region" description="Helical" evidence="8">
    <location>
        <begin position="707"/>
        <end position="727"/>
    </location>
</feature>
<feature type="compositionally biased region" description="Polar residues" evidence="9">
    <location>
        <begin position="28"/>
        <end position="40"/>
    </location>
</feature>
<evidence type="ECO:0000313" key="12">
    <source>
        <dbReference type="EMBL" id="SSX19915.1"/>
    </source>
</evidence>
<sequence length="1058" mass="123603">MNSIISDEFLKNERESENKQQQNEDHPFSTSFEDSSYKINESTKDDETNKNVPALFQEQFNKLKKRATTEADELKISLTNLCGDDDKSGLNSEWAADGELRRSGTATTQDNSIAKVSGEDFDIESESNFSLNTNHSKNLLDNGRASESLTMIEMRETYKDRVPDEYDPTLDCPDNPFGENVVNPSLYFNDGQRSVDFVLVWREDFAESPGRQERAAKRATFEENLVTEGLELEHELIDDEFHFVKVHATTEVLRRYAEILKLRMPMKEIPGVARGTSTVMETIKKTWKHLLEKVTIDEKSFPKRSHRFTAIYSRDKEYLFDLSQPNFFTSAVRSRIVQFILDRKKFSREPKNDFAFGIQRLISEGAYIAAYPLHDGEINVPGSMRYKLYTKWASVKRWYRYQPLDYIKDYFGVKIAIYFAWLGFYTYMLLLAAIVGVGCFIYSLSTLNTYKVAKDICDKDSQIVMCPICDYWCDYWKLEETCTHAKFTYLIDNPSTVFFAVFMSFWAALFLELWKRYSAEITHRWDLTGFDVHEEHPRPQYLARLAHVRKKKINAVTNTEEPQVPFWRMKLPATLFSFSVVMLLIILAFAAVFGVVLYRMSVLATISIYRGDITTSWANIFTTATAATINLTLIVIFNWMYSYLAEYLTEFELNRTQTEFDDSLTLKIYLLQFVNYYSSIFYIAFFKGKFIGRPGNYWRFFGYRQEECMLGGCLIELCLQLAIIMIGKQTMNTIIEMGLPIFWKWYNSMKVRIGKTNKTSLKGKGQRWLKDLKLIEWDSRSLFPEYLEMVLQYGFVTIFVSAFPLAPFFALLNNIFETRLDAKKLLTYYKRPVSQRVKDIGIWYRILDSIGKLSVITNGFIIAFTSDFIPRLIYRILESPDNSLNGYLNFTLASFNVRDLETQSRLNSTEYSNVKMCRYHDFREPEFPYVRTSMYWIILASRLAFVVLFENIVAVVMILVRWCIPDMPQDLRDQIRREAYITNEIIIKQETLRAREERRCPTLRNRKSLSRTASLLKWERIAASAMSGSELDLELHYDDQNNQESHKKIDSCPLQTFV</sequence>
<feature type="compositionally biased region" description="Basic and acidic residues" evidence="9">
    <location>
        <begin position="8"/>
        <end position="27"/>
    </location>
</feature>
<dbReference type="InterPro" id="IPR049452">
    <property type="entry name" value="Anoctamin_TM"/>
</dbReference>
<dbReference type="VEuPathDB" id="VectorBase:CSON000066"/>
<evidence type="ECO:0000259" key="10">
    <source>
        <dbReference type="Pfam" id="PF04547"/>
    </source>
</evidence>
<evidence type="ECO:0000256" key="4">
    <source>
        <dbReference type="ARBA" id="ARBA00022692"/>
    </source>
</evidence>
<protein>
    <recommendedName>
        <fullName evidence="8">Anoctamin</fullName>
    </recommendedName>
</protein>
<name>A0A336LQ11_CULSO</name>
<proteinExistence type="inferred from homology"/>
<keyword evidence="4 8" id="KW-0812">Transmembrane</keyword>
<dbReference type="PANTHER" id="PTHR12308:SF83">
    <property type="entry name" value="ANOCTAMIN"/>
    <property type="match status" value="1"/>
</dbReference>
<evidence type="ECO:0000256" key="1">
    <source>
        <dbReference type="ARBA" id="ARBA00004651"/>
    </source>
</evidence>
<dbReference type="GO" id="GO:0005886">
    <property type="term" value="C:plasma membrane"/>
    <property type="evidence" value="ECO:0007669"/>
    <property type="project" value="UniProtKB-SubCell"/>
</dbReference>
<evidence type="ECO:0000256" key="9">
    <source>
        <dbReference type="SAM" id="MobiDB-lite"/>
    </source>
</evidence>
<keyword evidence="7" id="KW-0325">Glycoprotein</keyword>
<dbReference type="Pfam" id="PF04547">
    <property type="entry name" value="Anoctamin"/>
    <property type="match status" value="1"/>
</dbReference>
<feature type="transmembrane region" description="Helical" evidence="8">
    <location>
        <begin position="418"/>
        <end position="444"/>
    </location>
</feature>
<dbReference type="Pfam" id="PF16178">
    <property type="entry name" value="Anoct_dimer"/>
    <property type="match status" value="1"/>
</dbReference>
<keyword evidence="5 8" id="KW-1133">Transmembrane helix</keyword>
<reference evidence="12" key="1">
    <citation type="submission" date="2018-07" db="EMBL/GenBank/DDBJ databases">
        <authorList>
            <person name="Quirk P.G."/>
            <person name="Krulwich T.A."/>
        </authorList>
    </citation>
    <scope>NUCLEOTIDE SEQUENCE</scope>
</reference>
<feature type="transmembrane region" description="Helical" evidence="8">
    <location>
        <begin position="790"/>
        <end position="816"/>
    </location>
</feature>
<feature type="transmembrane region" description="Helical" evidence="8">
    <location>
        <begin position="496"/>
        <end position="514"/>
    </location>
</feature>
<evidence type="ECO:0000256" key="3">
    <source>
        <dbReference type="ARBA" id="ARBA00022475"/>
    </source>
</evidence>
<evidence type="ECO:0000256" key="6">
    <source>
        <dbReference type="ARBA" id="ARBA00023136"/>
    </source>
</evidence>
<comment type="similarity">
    <text evidence="2 8">Belongs to the anoctamin family.</text>
</comment>
<dbReference type="AlphaFoldDB" id="A0A336LQ11"/>
<feature type="transmembrane region" description="Helical" evidence="8">
    <location>
        <begin position="618"/>
        <end position="641"/>
    </location>
</feature>
<feature type="transmembrane region" description="Helical" evidence="8">
    <location>
        <begin position="668"/>
        <end position="686"/>
    </location>
</feature>
<feature type="domain" description="Anoctamin dimerisation" evidence="11">
    <location>
        <begin position="187"/>
        <end position="404"/>
    </location>
</feature>
<dbReference type="InterPro" id="IPR032394">
    <property type="entry name" value="Anoct_dimer"/>
</dbReference>
<feature type="domain" description="Anoctamin transmembrane" evidence="10">
    <location>
        <begin position="407"/>
        <end position="978"/>
    </location>
</feature>
<feature type="transmembrane region" description="Helical" evidence="8">
    <location>
        <begin position="575"/>
        <end position="598"/>
    </location>
</feature>
<dbReference type="InterPro" id="IPR007632">
    <property type="entry name" value="Anoctamin"/>
</dbReference>
<dbReference type="GO" id="GO:0005254">
    <property type="term" value="F:chloride channel activity"/>
    <property type="evidence" value="ECO:0007669"/>
    <property type="project" value="TreeGrafter"/>
</dbReference>
<dbReference type="EMBL" id="UFQT01000100">
    <property type="protein sequence ID" value="SSX19915.1"/>
    <property type="molecule type" value="Genomic_DNA"/>
</dbReference>
<keyword evidence="3" id="KW-1003">Cell membrane</keyword>
<feature type="region of interest" description="Disordered" evidence="9">
    <location>
        <begin position="1"/>
        <end position="51"/>
    </location>
</feature>
<evidence type="ECO:0000256" key="2">
    <source>
        <dbReference type="ARBA" id="ARBA00009671"/>
    </source>
</evidence>
<dbReference type="GO" id="GO:0046983">
    <property type="term" value="F:protein dimerization activity"/>
    <property type="evidence" value="ECO:0007669"/>
    <property type="project" value="InterPro"/>
</dbReference>
<accession>A0A336LQ11</accession>
<comment type="subcellular location">
    <subcellularLocation>
        <location evidence="1">Cell membrane</location>
        <topology evidence="1">Multi-pass membrane protein</topology>
    </subcellularLocation>
    <subcellularLocation>
        <location evidence="8">Membrane</location>
        <topology evidence="8">Multi-pass membrane protein</topology>
    </subcellularLocation>
</comment>
<dbReference type="PANTHER" id="PTHR12308">
    <property type="entry name" value="ANOCTAMIN"/>
    <property type="match status" value="1"/>
</dbReference>
<evidence type="ECO:0000256" key="5">
    <source>
        <dbReference type="ARBA" id="ARBA00022989"/>
    </source>
</evidence>